<reference evidence="9" key="1">
    <citation type="submission" date="2025-08" db="UniProtKB">
        <authorList>
            <consortium name="RefSeq"/>
        </authorList>
    </citation>
    <scope>IDENTIFICATION</scope>
    <source>
        <tissue evidence="9">Muscle</tissue>
    </source>
</reference>
<dbReference type="Gene3D" id="6.10.140.1320">
    <property type="match status" value="1"/>
</dbReference>
<dbReference type="RefSeq" id="XP_033359921.1">
    <property type="nucleotide sequence ID" value="XM_033504030.1"/>
</dbReference>
<dbReference type="GeneID" id="117238814"/>
<dbReference type="PANTHER" id="PTHR12297">
    <property type="entry name" value="HYPOXIA-INDUCBILE GENE 1 HIG1 -RELATED"/>
    <property type="match status" value="1"/>
</dbReference>
<keyword evidence="8" id="KW-1185">Reference proteome</keyword>
<dbReference type="KEGG" id="bvk:117238814"/>
<name>A0A6J3L5Z4_9HYME</name>
<dbReference type="Proteomes" id="UP000504631">
    <property type="component" value="Unplaced"/>
</dbReference>
<keyword evidence="5 6" id="KW-0472">Membrane</keyword>
<evidence type="ECO:0000313" key="9">
    <source>
        <dbReference type="RefSeq" id="XP_033359921.1"/>
    </source>
</evidence>
<dbReference type="GO" id="GO:0031966">
    <property type="term" value="C:mitochondrial membrane"/>
    <property type="evidence" value="ECO:0007669"/>
    <property type="project" value="UniProtKB-SubCell"/>
</dbReference>
<dbReference type="PANTHER" id="PTHR12297:SF3">
    <property type="entry name" value="HIG1 DOMAIN FAMILY MEMBER 1A"/>
    <property type="match status" value="1"/>
</dbReference>
<comment type="subcellular location">
    <subcellularLocation>
        <location evidence="1">Mitochondrion membrane</location>
    </subcellularLocation>
</comment>
<keyword evidence="4" id="KW-0496">Mitochondrion</keyword>
<evidence type="ECO:0000256" key="1">
    <source>
        <dbReference type="ARBA" id="ARBA00004325"/>
    </source>
</evidence>
<feature type="domain" description="HIG1" evidence="7">
    <location>
        <begin position="14"/>
        <end position="105"/>
    </location>
</feature>
<dbReference type="AlphaFoldDB" id="A0A6J3L5Z4"/>
<keyword evidence="2 6" id="KW-0812">Transmembrane</keyword>
<proteinExistence type="predicted"/>
<dbReference type="InterPro" id="IPR007667">
    <property type="entry name" value="Hypoxia_induced_domain"/>
</dbReference>
<feature type="transmembrane region" description="Helical" evidence="6">
    <location>
        <begin position="42"/>
        <end position="61"/>
    </location>
</feature>
<accession>A0A6J3L5Z4</accession>
<sequence length="106" mass="11885">MGDNTWKIGEAVEIPEEAIKIALENEISLSDRFYLFAKRSPFLLAGIVGLTTVCGIGAYKWRTRTVKPSIFIVQFRVAAQATALGIISLGMFYGMYNDYIKKKKTE</sequence>
<organism evidence="8 9">
    <name type="scientific">Bombus vosnesenskii</name>
    <dbReference type="NCBI Taxonomy" id="207650"/>
    <lineage>
        <taxon>Eukaryota</taxon>
        <taxon>Metazoa</taxon>
        <taxon>Ecdysozoa</taxon>
        <taxon>Arthropoda</taxon>
        <taxon>Hexapoda</taxon>
        <taxon>Insecta</taxon>
        <taxon>Pterygota</taxon>
        <taxon>Neoptera</taxon>
        <taxon>Endopterygota</taxon>
        <taxon>Hymenoptera</taxon>
        <taxon>Apocrita</taxon>
        <taxon>Aculeata</taxon>
        <taxon>Apoidea</taxon>
        <taxon>Anthophila</taxon>
        <taxon>Apidae</taxon>
        <taxon>Bombus</taxon>
        <taxon>Pyrobombus</taxon>
    </lineage>
</organism>
<dbReference type="PROSITE" id="PS51503">
    <property type="entry name" value="HIG1"/>
    <property type="match status" value="1"/>
</dbReference>
<protein>
    <submittedName>
        <fullName evidence="9">HIG1 domain family member 1C-like</fullName>
    </submittedName>
</protein>
<evidence type="ECO:0000313" key="8">
    <source>
        <dbReference type="Proteomes" id="UP000504631"/>
    </source>
</evidence>
<evidence type="ECO:0000256" key="6">
    <source>
        <dbReference type="SAM" id="Phobius"/>
    </source>
</evidence>
<dbReference type="InterPro" id="IPR050355">
    <property type="entry name" value="RCF1"/>
</dbReference>
<dbReference type="Pfam" id="PF04588">
    <property type="entry name" value="HIG_1_N"/>
    <property type="match status" value="1"/>
</dbReference>
<keyword evidence="3 6" id="KW-1133">Transmembrane helix</keyword>
<evidence type="ECO:0000256" key="5">
    <source>
        <dbReference type="ARBA" id="ARBA00023136"/>
    </source>
</evidence>
<feature type="transmembrane region" description="Helical" evidence="6">
    <location>
        <begin position="73"/>
        <end position="96"/>
    </location>
</feature>
<gene>
    <name evidence="9" type="primary">LOC117238814</name>
</gene>
<evidence type="ECO:0000259" key="7">
    <source>
        <dbReference type="PROSITE" id="PS51503"/>
    </source>
</evidence>
<dbReference type="GO" id="GO:0097250">
    <property type="term" value="P:mitochondrial respirasome assembly"/>
    <property type="evidence" value="ECO:0007669"/>
    <property type="project" value="TreeGrafter"/>
</dbReference>
<evidence type="ECO:0000256" key="2">
    <source>
        <dbReference type="ARBA" id="ARBA00022692"/>
    </source>
</evidence>
<evidence type="ECO:0000256" key="3">
    <source>
        <dbReference type="ARBA" id="ARBA00022989"/>
    </source>
</evidence>
<evidence type="ECO:0000256" key="4">
    <source>
        <dbReference type="ARBA" id="ARBA00023128"/>
    </source>
</evidence>